<dbReference type="PIRSF" id="PIRSF000097">
    <property type="entry name" value="AKR"/>
    <property type="match status" value="1"/>
</dbReference>
<proteinExistence type="predicted"/>
<feature type="domain" description="NADP-dependent oxidoreductase" evidence="1">
    <location>
        <begin position="29"/>
        <end position="283"/>
    </location>
</feature>
<sequence length="298" mass="32807">MVPSRIMTIPALPFAPMRHLPDGTPIPALGLGTWRMGEDSAQREFEIRAVRDALRMGYRLIDTAEMYGEGGAESMLGTALQHAFAAGEVQRDDLTLVSKVYPHNAGTQDVVEACEGSLRRIGIDRIDIYLLHWRGDVPLAQTLEGFSRLQSRGLIRHWGVSNFDVDDLEELYALPGGGHCATNQVYYSLGARGIEFDLLPWQHRHRLPLMAYSPIDQGALSGHPALRAIAQRLDVSAAQVALAWVLRHPEAIAIPKAVRTAHLQDNLAAAQLQLAPADLLALDRAFAPPRRKQPLAMI</sequence>
<dbReference type="PANTHER" id="PTHR43638:SF3">
    <property type="entry name" value="ALDEHYDE REDUCTASE"/>
    <property type="match status" value="1"/>
</dbReference>
<organism evidence="2">
    <name type="scientific">mine drainage metagenome</name>
    <dbReference type="NCBI Taxonomy" id="410659"/>
    <lineage>
        <taxon>unclassified sequences</taxon>
        <taxon>metagenomes</taxon>
        <taxon>ecological metagenomes</taxon>
    </lineage>
</organism>
<dbReference type="Gene3D" id="3.20.20.100">
    <property type="entry name" value="NADP-dependent oxidoreductase domain"/>
    <property type="match status" value="1"/>
</dbReference>
<dbReference type="InterPro" id="IPR023210">
    <property type="entry name" value="NADP_OxRdtase_dom"/>
</dbReference>
<dbReference type="Pfam" id="PF00248">
    <property type="entry name" value="Aldo_ket_red"/>
    <property type="match status" value="1"/>
</dbReference>
<accession>A0A1J5Q7E8</accession>
<dbReference type="PRINTS" id="PR00069">
    <property type="entry name" value="ALDKETRDTASE"/>
</dbReference>
<dbReference type="GO" id="GO:0016491">
    <property type="term" value="F:oxidoreductase activity"/>
    <property type="evidence" value="ECO:0007669"/>
    <property type="project" value="UniProtKB-KW"/>
</dbReference>
<reference evidence="2" key="1">
    <citation type="submission" date="2016-10" db="EMBL/GenBank/DDBJ databases">
        <title>Sequence of Gallionella enrichment culture.</title>
        <authorList>
            <person name="Poehlein A."/>
            <person name="Muehling M."/>
            <person name="Daniel R."/>
        </authorList>
    </citation>
    <scope>NUCLEOTIDE SEQUENCE</scope>
</reference>
<dbReference type="InterPro" id="IPR020471">
    <property type="entry name" value="AKR"/>
</dbReference>
<name>A0A1J5Q7E8_9ZZZZ</name>
<evidence type="ECO:0000259" key="1">
    <source>
        <dbReference type="Pfam" id="PF00248"/>
    </source>
</evidence>
<dbReference type="EMBL" id="MLJW01001272">
    <property type="protein sequence ID" value="OIQ79114.1"/>
    <property type="molecule type" value="Genomic_DNA"/>
</dbReference>
<keyword evidence="2" id="KW-0560">Oxidoreductase</keyword>
<dbReference type="EC" id="1.1.1.346" evidence="2"/>
<protein>
    <submittedName>
        <fullName evidence="2">2,5-diketo-D-gluconic acid reductase B</fullName>
        <ecNumber evidence="2">1.1.1.346</ecNumber>
    </submittedName>
</protein>
<dbReference type="PANTHER" id="PTHR43638">
    <property type="entry name" value="OXIDOREDUCTASE, ALDO/KETO REDUCTASE FAMILY PROTEIN"/>
    <property type="match status" value="1"/>
</dbReference>
<dbReference type="AlphaFoldDB" id="A0A1J5Q7E8"/>
<comment type="caution">
    <text evidence="2">The sequence shown here is derived from an EMBL/GenBank/DDBJ whole genome shotgun (WGS) entry which is preliminary data.</text>
</comment>
<dbReference type="SUPFAM" id="SSF51430">
    <property type="entry name" value="NAD(P)-linked oxidoreductase"/>
    <property type="match status" value="1"/>
</dbReference>
<dbReference type="InterPro" id="IPR036812">
    <property type="entry name" value="NAD(P)_OxRdtase_dom_sf"/>
</dbReference>
<evidence type="ECO:0000313" key="2">
    <source>
        <dbReference type="EMBL" id="OIQ79114.1"/>
    </source>
</evidence>
<gene>
    <name evidence="2" type="primary">dkgB_2</name>
    <name evidence="2" type="ORF">GALL_391600</name>
</gene>